<reference evidence="1 2" key="1">
    <citation type="submission" date="2020-08" db="EMBL/GenBank/DDBJ databases">
        <title>Genomic Encyclopedia of Type Strains, Phase IV (KMG-IV): sequencing the most valuable type-strain genomes for metagenomic binning, comparative biology and taxonomic classification.</title>
        <authorList>
            <person name="Goeker M."/>
        </authorList>
    </citation>
    <scope>NUCLEOTIDE SEQUENCE [LARGE SCALE GENOMIC DNA]</scope>
    <source>
        <strain evidence="1 2">DSM 101791</strain>
    </source>
</reference>
<evidence type="ECO:0000313" key="2">
    <source>
        <dbReference type="Proteomes" id="UP000525389"/>
    </source>
</evidence>
<dbReference type="AlphaFoldDB" id="A0A7W8GBY6"/>
<organism evidence="1 2">
    <name type="scientific">Deinococcus budaensis</name>
    <dbReference type="NCBI Taxonomy" id="1665626"/>
    <lineage>
        <taxon>Bacteria</taxon>
        <taxon>Thermotogati</taxon>
        <taxon>Deinococcota</taxon>
        <taxon>Deinococci</taxon>
        <taxon>Deinococcales</taxon>
        <taxon>Deinococcaceae</taxon>
        <taxon>Deinococcus</taxon>
    </lineage>
</organism>
<dbReference type="Proteomes" id="UP000525389">
    <property type="component" value="Unassembled WGS sequence"/>
</dbReference>
<evidence type="ECO:0000313" key="1">
    <source>
        <dbReference type="EMBL" id="MBB5232693.1"/>
    </source>
</evidence>
<dbReference type="RefSeq" id="WP_380002524.1">
    <property type="nucleotide sequence ID" value="NZ_JBHLTA010000002.1"/>
</dbReference>
<sequence length="115" mass="12478">MLAALTALLAACGPHLADDEERYLAQGYTRLSAHAYVRETDGGHSFAFASEGELGEAAVLTHLREKVEQARSELRQARAGGTDAADSERLERRVRLAEATFEQVLGGLGREPGRR</sequence>
<dbReference type="EMBL" id="JACHFN010000001">
    <property type="protein sequence ID" value="MBB5232693.1"/>
    <property type="molecule type" value="Genomic_DNA"/>
</dbReference>
<accession>A0A7W8GBY6</accession>
<comment type="caution">
    <text evidence="1">The sequence shown here is derived from an EMBL/GenBank/DDBJ whole genome shotgun (WGS) entry which is preliminary data.</text>
</comment>
<proteinExistence type="predicted"/>
<gene>
    <name evidence="1" type="ORF">HNQ09_000110</name>
</gene>
<protein>
    <submittedName>
        <fullName evidence="1">Uncharacterized protein</fullName>
    </submittedName>
</protein>
<keyword evidence="2" id="KW-1185">Reference proteome</keyword>
<name>A0A7W8GBY6_9DEIO</name>